<proteinExistence type="predicted"/>
<evidence type="ECO:0000313" key="1">
    <source>
        <dbReference type="EMBL" id="KAG8544176.1"/>
    </source>
</evidence>
<evidence type="ECO:0008006" key="3">
    <source>
        <dbReference type="Google" id="ProtNLM"/>
    </source>
</evidence>
<name>A0AAV6ZCF3_ENGPU</name>
<accession>A0AAV6ZCF3</accession>
<dbReference type="EMBL" id="WNYA01002510">
    <property type="protein sequence ID" value="KAG8544176.1"/>
    <property type="molecule type" value="Genomic_DNA"/>
</dbReference>
<evidence type="ECO:0000313" key="2">
    <source>
        <dbReference type="Proteomes" id="UP000824782"/>
    </source>
</evidence>
<dbReference type="InterPro" id="IPR031466">
    <property type="entry name" value="MIIP"/>
</dbReference>
<dbReference type="PANTHER" id="PTHR34831">
    <property type="entry name" value="MIGRATION AND INVASION-INHIBITORY PROTEIN"/>
    <property type="match status" value="1"/>
</dbReference>
<gene>
    <name evidence="1" type="ORF">GDO81_022974</name>
</gene>
<dbReference type="PANTHER" id="PTHR34831:SF1">
    <property type="entry name" value="MIGRATION AND INVASION-INHIBITORY PROTEIN"/>
    <property type="match status" value="1"/>
</dbReference>
<comment type="caution">
    <text evidence="1">The sequence shown here is derived from an EMBL/GenBank/DDBJ whole genome shotgun (WGS) entry which is preliminary data.</text>
</comment>
<sequence length="429" mass="48133">MSSSDQLEELRRLNRSLLEKLNIKQDEVRKQLFTDSNVHLMAPHDLSKTCIPDTSWNGPRALLRCPLGNQDPALQTTQVSSKAARQALCTPRKSSPHKLSTHVVNPGASKQGIGFTQDAIRLDSPVKPLSILNSTMIKPEFSHYTGASEFPPQYFDRLEDDGNLRIKEPRTPKSILLTPNRSTKKDTGHVTFMCDDGSPSLGTHFSSRPLLGYDWIAGLLEVKSPITNKSDQFFAEIGEFRRVNREECAHEYFAGSGTQDTSLEDLDPSMDTHQCVYCYRVNQRLFTSPMGMEPACPICKKRRGRRPISLEEPAYIRVSIPRSTLLPPYKYRAHRRKSFDPTDTLALPSHCLAGWENAVPSCELKVSSLDLKTSTAPNLVTPSMTSNVSMVRECVLNESPPRLAYNVPFPYFCTTSPVNMWTSSYAMNC</sequence>
<dbReference type="Proteomes" id="UP000824782">
    <property type="component" value="Unassembled WGS sequence"/>
</dbReference>
<protein>
    <recommendedName>
        <fullName evidence="3">Migration and invasion inhibitory protein</fullName>
    </recommendedName>
</protein>
<organism evidence="1 2">
    <name type="scientific">Engystomops pustulosus</name>
    <name type="common">Tungara frog</name>
    <name type="synonym">Physalaemus pustulosus</name>
    <dbReference type="NCBI Taxonomy" id="76066"/>
    <lineage>
        <taxon>Eukaryota</taxon>
        <taxon>Metazoa</taxon>
        <taxon>Chordata</taxon>
        <taxon>Craniata</taxon>
        <taxon>Vertebrata</taxon>
        <taxon>Euteleostomi</taxon>
        <taxon>Amphibia</taxon>
        <taxon>Batrachia</taxon>
        <taxon>Anura</taxon>
        <taxon>Neobatrachia</taxon>
        <taxon>Hyloidea</taxon>
        <taxon>Leptodactylidae</taxon>
        <taxon>Leiuperinae</taxon>
        <taxon>Engystomops</taxon>
    </lineage>
</organism>
<dbReference type="GO" id="GO:0030336">
    <property type="term" value="P:negative regulation of cell migration"/>
    <property type="evidence" value="ECO:0007669"/>
    <property type="project" value="InterPro"/>
</dbReference>
<dbReference type="Pfam" id="PF15734">
    <property type="entry name" value="MIIP"/>
    <property type="match status" value="1"/>
</dbReference>
<dbReference type="GO" id="GO:0010972">
    <property type="term" value="P:negative regulation of G2/M transition of mitotic cell cycle"/>
    <property type="evidence" value="ECO:0007669"/>
    <property type="project" value="InterPro"/>
</dbReference>
<reference evidence="1" key="1">
    <citation type="thesis" date="2020" institute="ProQuest LLC" country="789 East Eisenhower Parkway, Ann Arbor, MI, USA">
        <title>Comparative Genomics and Chromosome Evolution.</title>
        <authorList>
            <person name="Mudd A.B."/>
        </authorList>
    </citation>
    <scope>NUCLEOTIDE SEQUENCE</scope>
    <source>
        <strain evidence="1">237g6f4</strain>
        <tissue evidence="1">Blood</tissue>
    </source>
</reference>
<keyword evidence="2" id="KW-1185">Reference proteome</keyword>
<dbReference type="AlphaFoldDB" id="A0AAV6ZCF3"/>